<dbReference type="Proteomes" id="UP000247515">
    <property type="component" value="Unassembled WGS sequence"/>
</dbReference>
<dbReference type="Gene3D" id="3.30.450.40">
    <property type="match status" value="1"/>
</dbReference>
<dbReference type="Gene3D" id="1.10.287.130">
    <property type="match status" value="1"/>
</dbReference>
<dbReference type="PRINTS" id="PR00344">
    <property type="entry name" value="BCTRLSENSOR"/>
</dbReference>
<dbReference type="PANTHER" id="PTHR43642">
    <property type="entry name" value="HYBRID SIGNAL TRANSDUCTION HISTIDINE KINASE G"/>
    <property type="match status" value="1"/>
</dbReference>
<dbReference type="InterPro" id="IPR027417">
    <property type="entry name" value="P-loop_NTPase"/>
</dbReference>
<feature type="compositionally biased region" description="Polar residues" evidence="4">
    <location>
        <begin position="1"/>
        <end position="13"/>
    </location>
</feature>
<dbReference type="Gene3D" id="3.30.565.10">
    <property type="entry name" value="Histidine kinase-like ATPase, C-terminal domain"/>
    <property type="match status" value="1"/>
</dbReference>
<gene>
    <name evidence="7" type="ORF">C7400_123108</name>
</gene>
<dbReference type="InterPro" id="IPR029016">
    <property type="entry name" value="GAF-like_dom_sf"/>
</dbReference>
<sequence length="1727" mass="188241">MTTQGTPSRSSDTSIEDRDADGAGTTRKPFDIAWFDGCHKHELDHSDGVVTGLLTERAGDRHWLARYETHSSASASERLKRELEWSARIRLPWGLPQIATLWQDERVIVIYPLSSTATLASNVDPRQLTIDAFLRIAIGATRALSDAHAARICHGDLRPASIVLGDDGTVSLIGFDPEAPKAYRERLNAQPFLAPELGIIDAEPDHKREKSADLYALGVTLYALLAGALPFTAESAAGWYHARLAVEPLHPSRHRPDVPDILSVVLLRLMAKDPLERYTSATQALADLQLIRDAIRLHGHETPLAADAAVSSRLLSMSSMLFGRAAEKAHLDRALARVVETGKTELVFISGSAGSGKSALVESLFNDVRRRAFRYASGKADKQRSGIPYAPVVQIVRTLTLELLGADDDLLAAVRERWIALLEGQGRAVAELVPEVEHIIGRCTPLAEVAGPLAQTRLIRALLNTIAAFASPGAPVVLFVDDLQWADPASLSFLKAFSAEPPPNVLLLCACREFSAEQVGQLQWQHALRDSTTMHLTHVPLHSLSVANLAALISFTLGESADRVEALARAVHAKTGGNPFFSRQLLRMLIDDEVLRFSVKSGAWTWDETSIAQRLYSDNVIDLLVRRIERFPPEGTKLLESLACVGIRCETGLLAEISGLSNDEVHHTLRPFVDANLLVQDSDSYAFQHDRVLESAYSRIDSASKPLHHAHIASAMIGYWQSRLAEYAFEIASQIERAAMDALSPDTRVAYVGILILAGKRARNAAALDQATVYANIALAMVDEPWWSSHYDLAYGAKLQYCECSLAQAALVDAQHGVDDLLAHPLTPLHRADVHRLKAVLKTVQSDYEGALSAALAGLALLDVHLHRAPTAEQMRRACESAQRALKNKTIHPMRHLPRCDDPRIQVIMGLLATMTSSFFVTDGVGILHLAKMVELTIEHGVTPESPSGLAWFGVLFAGMYDAPDAGYEYGQAALALIDQHGFEAQRVATLVAIDQVSVWTRPLSFALGYARQARALGRASGDIGMACYACNHIVSDLIAMGEHLSIVDDEVERGLELTAIIRYRDIEAVLQAQRDFARALMSAAPASEIDTDNASTQRLEKREVDNLASVSQIARFFIFFYGGLTKIFARDFAAAFSLLDKAADLAWTVPAHINVADSRLYRAIAFAHAENVSTTNALVELSGHRSQFVKWANRNGATFRNKLLLIEAEIARLRGDVMAALIAYEHSARAAETVGFVHEQGLAHELAGELYLSQTLESSAMYHLRQAAACYRRWGAVNAEQRLHERHASLLGNTAEQTEVEAPSRQQPFVDLGIETAKTISGEAVTERLVEKLLNGIVVYAGAQYGLLLLSHDDGLKVVAMARVESTKVVITHGNAAPDDDALPLAVLNSVVRTRNTLVFADAGFESPSLRSRVGAGRVQRSVLCTPLLRGGSLVGVVYLENNLAPGVFDPTRVTDLEVLAPQVAVSLETARLYERLVDESDHRLNAEISLRAARDELARTAHLTVMGNVAASIAHEVNQPLAAITTTVDASLRWLQRAPADLEEVTSGLMQIKRTSLRALEIIRALRALAKQAPAVLAPMRVNDVVRDVLDLLQPEAEARQVSVVSLLDAADATVEADRIQLQQVVLNLFTNAVEAMSETAVDRRTLTVSTLVEGAQVVMSVRDHGAGIPDHVMERIFEPLYTTKSTGMGMGLAICRSIVEAHHGTLDAFGLDDGAEFRMTLPIA</sequence>
<dbReference type="Gene3D" id="3.40.50.300">
    <property type="entry name" value="P-loop containing nucleotide triphosphate hydrolases"/>
    <property type="match status" value="1"/>
</dbReference>
<dbReference type="RefSeq" id="WP_110328978.1">
    <property type="nucleotide sequence ID" value="NZ_QJJV01000023.1"/>
</dbReference>
<dbReference type="Pfam" id="PF01590">
    <property type="entry name" value="GAF"/>
    <property type="match status" value="1"/>
</dbReference>
<dbReference type="InterPro" id="IPR004358">
    <property type="entry name" value="Sig_transdc_His_kin-like_C"/>
</dbReference>
<dbReference type="InterPro" id="IPR053159">
    <property type="entry name" value="Hybrid_Histidine_Kinase"/>
</dbReference>
<dbReference type="PANTHER" id="PTHR43642:SF1">
    <property type="entry name" value="HYBRID SIGNAL TRANSDUCTION HISTIDINE KINASE G"/>
    <property type="match status" value="1"/>
</dbReference>
<feature type="region of interest" description="Disordered" evidence="4">
    <location>
        <begin position="1"/>
        <end position="24"/>
    </location>
</feature>
<evidence type="ECO:0000259" key="6">
    <source>
        <dbReference type="PROSITE" id="PS50109"/>
    </source>
</evidence>
<dbReference type="SUPFAM" id="SSF55781">
    <property type="entry name" value="GAF domain-like"/>
    <property type="match status" value="1"/>
</dbReference>
<dbReference type="SUPFAM" id="SSF56112">
    <property type="entry name" value="Protein kinase-like (PK-like)"/>
    <property type="match status" value="1"/>
</dbReference>
<dbReference type="InterPro" id="IPR041664">
    <property type="entry name" value="AAA_16"/>
</dbReference>
<dbReference type="InterPro" id="IPR036890">
    <property type="entry name" value="HATPase_C_sf"/>
</dbReference>
<evidence type="ECO:0000259" key="5">
    <source>
        <dbReference type="PROSITE" id="PS50011"/>
    </source>
</evidence>
<feature type="domain" description="Histidine kinase" evidence="6">
    <location>
        <begin position="1514"/>
        <end position="1727"/>
    </location>
</feature>
<dbReference type="Pfam" id="PF13191">
    <property type="entry name" value="AAA_16"/>
    <property type="match status" value="1"/>
</dbReference>
<dbReference type="InterPro" id="IPR005467">
    <property type="entry name" value="His_kinase_dom"/>
</dbReference>
<dbReference type="Pfam" id="PF00512">
    <property type="entry name" value="HisKA"/>
    <property type="match status" value="1"/>
</dbReference>
<dbReference type="SMART" id="SM00387">
    <property type="entry name" value="HATPase_c"/>
    <property type="match status" value="1"/>
</dbReference>
<dbReference type="EC" id="2.7.13.3" evidence="2"/>
<dbReference type="SMART" id="SM00388">
    <property type="entry name" value="HisKA"/>
    <property type="match status" value="1"/>
</dbReference>
<evidence type="ECO:0000313" key="8">
    <source>
        <dbReference type="Proteomes" id="UP000247515"/>
    </source>
</evidence>
<evidence type="ECO:0000256" key="2">
    <source>
        <dbReference type="ARBA" id="ARBA00012438"/>
    </source>
</evidence>
<dbReference type="SMART" id="SM00065">
    <property type="entry name" value="GAF"/>
    <property type="match status" value="1"/>
</dbReference>
<dbReference type="InterPro" id="IPR011009">
    <property type="entry name" value="Kinase-like_dom_sf"/>
</dbReference>
<dbReference type="SMART" id="SM00220">
    <property type="entry name" value="S_TKc"/>
    <property type="match status" value="1"/>
</dbReference>
<reference evidence="7 8" key="1">
    <citation type="submission" date="2018-05" db="EMBL/GenBank/DDBJ databases">
        <title>Genomic Encyclopedia of Type Strains, Phase IV (KMG-V): Genome sequencing to study the core and pangenomes of soil and plant-associated prokaryotes.</title>
        <authorList>
            <person name="Whitman W."/>
        </authorList>
    </citation>
    <scope>NUCLEOTIDE SEQUENCE [LARGE SCALE GENOMIC DNA]</scope>
    <source>
        <strain evidence="7 8">SIr-6563</strain>
    </source>
</reference>
<dbReference type="PROSITE" id="PS50109">
    <property type="entry name" value="HIS_KIN"/>
    <property type="match status" value="1"/>
</dbReference>
<feature type="domain" description="Protein kinase" evidence="5">
    <location>
        <begin position="15"/>
        <end position="291"/>
    </location>
</feature>
<dbReference type="CDD" id="cd00082">
    <property type="entry name" value="HisKA"/>
    <property type="match status" value="1"/>
</dbReference>
<dbReference type="PROSITE" id="PS50011">
    <property type="entry name" value="PROTEIN_KINASE_DOM"/>
    <property type="match status" value="1"/>
</dbReference>
<evidence type="ECO:0000313" key="7">
    <source>
        <dbReference type="EMBL" id="PXX09636.1"/>
    </source>
</evidence>
<comment type="caution">
    <text evidence="7">The sequence shown here is derived from an EMBL/GenBank/DDBJ whole genome shotgun (WGS) entry which is preliminary data.</text>
</comment>
<dbReference type="Gene3D" id="1.10.510.10">
    <property type="entry name" value="Transferase(Phosphotransferase) domain 1"/>
    <property type="match status" value="1"/>
</dbReference>
<evidence type="ECO:0000256" key="4">
    <source>
        <dbReference type="SAM" id="MobiDB-lite"/>
    </source>
</evidence>
<dbReference type="InterPro" id="IPR036097">
    <property type="entry name" value="HisK_dim/P_sf"/>
</dbReference>
<dbReference type="InterPro" id="IPR003594">
    <property type="entry name" value="HATPase_dom"/>
</dbReference>
<proteinExistence type="predicted"/>
<dbReference type="EMBL" id="QJJV01000023">
    <property type="protein sequence ID" value="PXX09636.1"/>
    <property type="molecule type" value="Genomic_DNA"/>
</dbReference>
<dbReference type="SUPFAM" id="SSF47384">
    <property type="entry name" value="Homodimeric domain of signal transducing histidine kinase"/>
    <property type="match status" value="1"/>
</dbReference>
<accession>A0ABX5MGE2</accession>
<evidence type="ECO:0000256" key="3">
    <source>
        <dbReference type="ARBA" id="ARBA00022553"/>
    </source>
</evidence>
<dbReference type="SUPFAM" id="SSF52540">
    <property type="entry name" value="P-loop containing nucleoside triphosphate hydrolases"/>
    <property type="match status" value="1"/>
</dbReference>
<dbReference type="Pfam" id="PF00069">
    <property type="entry name" value="Pkinase"/>
    <property type="match status" value="1"/>
</dbReference>
<protein>
    <recommendedName>
        <fullName evidence="2">histidine kinase</fullName>
        <ecNumber evidence="2">2.7.13.3</ecNumber>
    </recommendedName>
</protein>
<dbReference type="SUPFAM" id="SSF55874">
    <property type="entry name" value="ATPase domain of HSP90 chaperone/DNA topoisomerase II/histidine kinase"/>
    <property type="match status" value="1"/>
</dbReference>
<name>A0ABX5MGE2_9BURK</name>
<keyword evidence="3" id="KW-0597">Phosphoprotein</keyword>
<evidence type="ECO:0000256" key="1">
    <source>
        <dbReference type="ARBA" id="ARBA00000085"/>
    </source>
</evidence>
<dbReference type="Pfam" id="PF02518">
    <property type="entry name" value="HATPase_c"/>
    <property type="match status" value="1"/>
</dbReference>
<keyword evidence="8" id="KW-1185">Reference proteome</keyword>
<dbReference type="InterPro" id="IPR003661">
    <property type="entry name" value="HisK_dim/P_dom"/>
</dbReference>
<dbReference type="InterPro" id="IPR003018">
    <property type="entry name" value="GAF"/>
</dbReference>
<dbReference type="InterPro" id="IPR000719">
    <property type="entry name" value="Prot_kinase_dom"/>
</dbReference>
<comment type="catalytic activity">
    <reaction evidence="1">
        <text>ATP + protein L-histidine = ADP + protein N-phospho-L-histidine.</text>
        <dbReference type="EC" id="2.7.13.3"/>
    </reaction>
</comment>
<organism evidence="7 8">
    <name type="scientific">Paraburkholderia tropica</name>
    <dbReference type="NCBI Taxonomy" id="92647"/>
    <lineage>
        <taxon>Bacteria</taxon>
        <taxon>Pseudomonadati</taxon>
        <taxon>Pseudomonadota</taxon>
        <taxon>Betaproteobacteria</taxon>
        <taxon>Burkholderiales</taxon>
        <taxon>Burkholderiaceae</taxon>
        <taxon>Paraburkholderia</taxon>
    </lineage>
</organism>